<protein>
    <submittedName>
        <fullName evidence="1">Uncharacterized protein</fullName>
    </submittedName>
</protein>
<accession>A0AAJ0F491</accession>
<reference evidence="1" key="1">
    <citation type="submission" date="2023-06" db="EMBL/GenBank/DDBJ databases">
        <title>Genome-scale phylogeny and comparative genomics of the fungal order Sordariales.</title>
        <authorList>
            <consortium name="Lawrence Berkeley National Laboratory"/>
            <person name="Hensen N."/>
            <person name="Bonometti L."/>
            <person name="Westerberg I."/>
            <person name="Brannstrom I.O."/>
            <person name="Guillou S."/>
            <person name="Cros-Aarteil S."/>
            <person name="Calhoun S."/>
            <person name="Haridas S."/>
            <person name="Kuo A."/>
            <person name="Mondo S."/>
            <person name="Pangilinan J."/>
            <person name="Riley R."/>
            <person name="Labutti K."/>
            <person name="Andreopoulos B."/>
            <person name="Lipzen A."/>
            <person name="Chen C."/>
            <person name="Yanf M."/>
            <person name="Daum C."/>
            <person name="Ng V."/>
            <person name="Clum A."/>
            <person name="Steindorff A."/>
            <person name="Ohm R."/>
            <person name="Martin F."/>
            <person name="Silar P."/>
            <person name="Natvig D."/>
            <person name="Lalanne C."/>
            <person name="Gautier V."/>
            <person name="Ament-Velasquez S.L."/>
            <person name="Kruys A."/>
            <person name="Hutchinson M.I."/>
            <person name="Powell A.J."/>
            <person name="Barry K."/>
            <person name="Miller A.N."/>
            <person name="Grigoriev I.V."/>
            <person name="Debuchy R."/>
            <person name="Gladieux P."/>
            <person name="Thoren M.H."/>
            <person name="Johannesson H."/>
        </authorList>
    </citation>
    <scope>NUCLEOTIDE SEQUENCE</scope>
    <source>
        <strain evidence="1">PSN4</strain>
    </source>
</reference>
<gene>
    <name evidence="1" type="ORF">QBC47DRAFT_383700</name>
</gene>
<keyword evidence="2" id="KW-1185">Reference proteome</keyword>
<comment type="caution">
    <text evidence="1">The sequence shown here is derived from an EMBL/GenBank/DDBJ whole genome shotgun (WGS) entry which is preliminary data.</text>
</comment>
<dbReference type="AlphaFoldDB" id="A0AAJ0F491"/>
<name>A0AAJ0F491_9PEZI</name>
<sequence>MTAASGRIVFTPRPTKSISVISTHSKSPINSSDARSITARDASIHGTGRGDPLANRRRFMLCQLERGRRDDTGLFWSQRPGRQAGWYQAVFVLDRVSRNCWARKQRDLSKGFSGSLKLNGLHSLVLLFDARGGPFALRGVPFGVEIQCEAIPCQNEPIRQAGWVNAFPPASGPLSAGLTWSGERGEMMLLKIFDAVLEKCNSKK</sequence>
<dbReference type="EMBL" id="MU839835">
    <property type="protein sequence ID" value="KAK1754346.1"/>
    <property type="molecule type" value="Genomic_DNA"/>
</dbReference>
<dbReference type="Proteomes" id="UP001239445">
    <property type="component" value="Unassembled WGS sequence"/>
</dbReference>
<evidence type="ECO:0000313" key="2">
    <source>
        <dbReference type="Proteomes" id="UP001239445"/>
    </source>
</evidence>
<evidence type="ECO:0000313" key="1">
    <source>
        <dbReference type="EMBL" id="KAK1754346.1"/>
    </source>
</evidence>
<organism evidence="1 2">
    <name type="scientific">Echria macrotheca</name>
    <dbReference type="NCBI Taxonomy" id="438768"/>
    <lineage>
        <taxon>Eukaryota</taxon>
        <taxon>Fungi</taxon>
        <taxon>Dikarya</taxon>
        <taxon>Ascomycota</taxon>
        <taxon>Pezizomycotina</taxon>
        <taxon>Sordariomycetes</taxon>
        <taxon>Sordariomycetidae</taxon>
        <taxon>Sordariales</taxon>
        <taxon>Schizotheciaceae</taxon>
        <taxon>Echria</taxon>
    </lineage>
</organism>
<proteinExistence type="predicted"/>